<dbReference type="EMBL" id="SGJD01002703">
    <property type="protein sequence ID" value="KAB0394738.1"/>
    <property type="molecule type" value="Genomic_DNA"/>
</dbReference>
<evidence type="ECO:0000313" key="9">
    <source>
        <dbReference type="EMBL" id="KAB0394738.1"/>
    </source>
</evidence>
<dbReference type="SUPFAM" id="SSF81321">
    <property type="entry name" value="Family A G protein-coupled receptor-like"/>
    <property type="match status" value="1"/>
</dbReference>
<keyword evidence="6" id="KW-0675">Receptor</keyword>
<organism evidence="9 10">
    <name type="scientific">Balaenoptera physalus</name>
    <name type="common">Fin whale</name>
    <name type="synonym">Balaena physalus</name>
    <dbReference type="NCBI Taxonomy" id="9770"/>
    <lineage>
        <taxon>Eukaryota</taxon>
        <taxon>Metazoa</taxon>
        <taxon>Chordata</taxon>
        <taxon>Craniata</taxon>
        <taxon>Vertebrata</taxon>
        <taxon>Euteleostomi</taxon>
        <taxon>Mammalia</taxon>
        <taxon>Eutheria</taxon>
        <taxon>Laurasiatheria</taxon>
        <taxon>Artiodactyla</taxon>
        <taxon>Whippomorpha</taxon>
        <taxon>Cetacea</taxon>
        <taxon>Mysticeti</taxon>
        <taxon>Balaenopteridae</taxon>
        <taxon>Balaenoptera</taxon>
    </lineage>
</organism>
<dbReference type="GO" id="GO:0004930">
    <property type="term" value="F:G protein-coupled receptor activity"/>
    <property type="evidence" value="ECO:0007669"/>
    <property type="project" value="UniProtKB-KW"/>
</dbReference>
<dbReference type="PROSITE" id="PS50262">
    <property type="entry name" value="G_PROTEIN_RECEP_F1_2"/>
    <property type="match status" value="1"/>
</dbReference>
<dbReference type="PANTHER" id="PTHR48001">
    <property type="entry name" value="OLFACTORY RECEPTOR"/>
    <property type="match status" value="1"/>
</dbReference>
<dbReference type="InterPro" id="IPR017452">
    <property type="entry name" value="GPCR_Rhodpsn_7TM"/>
</dbReference>
<keyword evidence="4" id="KW-0807">Transducer</keyword>
<evidence type="ECO:0000256" key="5">
    <source>
        <dbReference type="ARBA" id="ARBA00023136"/>
    </source>
</evidence>
<evidence type="ECO:0000256" key="2">
    <source>
        <dbReference type="ARBA" id="ARBA00022692"/>
    </source>
</evidence>
<dbReference type="Proteomes" id="UP000437017">
    <property type="component" value="Unassembled WGS sequence"/>
</dbReference>
<evidence type="ECO:0000256" key="7">
    <source>
        <dbReference type="SAM" id="Phobius"/>
    </source>
</evidence>
<evidence type="ECO:0000256" key="6">
    <source>
        <dbReference type="ARBA" id="ARBA00023170"/>
    </source>
</evidence>
<name>A0A643C464_BALPH</name>
<feature type="domain" description="G-protein coupled receptors family 1 profile" evidence="8">
    <location>
        <begin position="69"/>
        <end position="100"/>
    </location>
</feature>
<keyword evidence="10" id="KW-1185">Reference proteome</keyword>
<evidence type="ECO:0000313" key="10">
    <source>
        <dbReference type="Proteomes" id="UP000437017"/>
    </source>
</evidence>
<dbReference type="Gene3D" id="1.20.1070.10">
    <property type="entry name" value="Rhodopsin 7-helix transmembrane proteins"/>
    <property type="match status" value="1"/>
</dbReference>
<accession>A0A643C464</accession>
<dbReference type="OrthoDB" id="9631331at2759"/>
<dbReference type="GO" id="GO:0016020">
    <property type="term" value="C:membrane"/>
    <property type="evidence" value="ECO:0007669"/>
    <property type="project" value="UniProtKB-SubCell"/>
</dbReference>
<comment type="caution">
    <text evidence="9">The sequence shown here is derived from an EMBL/GenBank/DDBJ whole genome shotgun (WGS) entry which is preliminary data.</text>
</comment>
<dbReference type="AlphaFoldDB" id="A0A643C464"/>
<keyword evidence="2 7" id="KW-0812">Transmembrane</keyword>
<reference evidence="9 10" key="1">
    <citation type="journal article" date="2019" name="PLoS ONE">
        <title>Genomic analyses reveal an absence of contemporary introgressive admixture between fin whales and blue whales, despite known hybrids.</title>
        <authorList>
            <person name="Westbury M.V."/>
            <person name="Petersen B."/>
            <person name="Lorenzen E.D."/>
        </authorList>
    </citation>
    <scope>NUCLEOTIDE SEQUENCE [LARGE SCALE GENOMIC DNA]</scope>
    <source>
        <strain evidence="9">FinWhale-01</strain>
    </source>
</reference>
<keyword evidence="4" id="KW-0297">G-protein coupled receptor</keyword>
<evidence type="ECO:0000256" key="4">
    <source>
        <dbReference type="ARBA" id="ARBA00023040"/>
    </source>
</evidence>
<proteinExistence type="predicted"/>
<comment type="subcellular location">
    <subcellularLocation>
        <location evidence="1">Membrane</location>
    </subcellularLocation>
</comment>
<protein>
    <recommendedName>
        <fullName evidence="8">G-protein coupled receptors family 1 profile domain-containing protein</fullName>
    </recommendedName>
</protein>
<evidence type="ECO:0000256" key="1">
    <source>
        <dbReference type="ARBA" id="ARBA00004370"/>
    </source>
</evidence>
<feature type="transmembrane region" description="Helical" evidence="7">
    <location>
        <begin position="54"/>
        <end position="78"/>
    </location>
</feature>
<evidence type="ECO:0000259" key="8">
    <source>
        <dbReference type="PROSITE" id="PS50262"/>
    </source>
</evidence>
<gene>
    <name evidence="9" type="ORF">E2I00_017231</name>
</gene>
<sequence length="121" mass="13633">MEEEEDMVVEDLDLATGVQDPGAISVSYMETGNQTAISKFILLSLSEDMDLQPLLFGLFLSMYLVCVIGNLLTILAIISDSHLYSPTYFFLSNLSFTDMFQHHHSPQDVSEHPDAEQRHHV</sequence>
<evidence type="ECO:0000256" key="3">
    <source>
        <dbReference type="ARBA" id="ARBA00022989"/>
    </source>
</evidence>
<keyword evidence="3 7" id="KW-1133">Transmembrane helix</keyword>
<keyword evidence="5 7" id="KW-0472">Membrane</keyword>